<proteinExistence type="predicted"/>
<feature type="domain" description="Metallo-beta-lactamase" evidence="1">
    <location>
        <begin position="66"/>
        <end position="230"/>
    </location>
</feature>
<dbReference type="PROSITE" id="PS51257">
    <property type="entry name" value="PROKAR_LIPOPROTEIN"/>
    <property type="match status" value="1"/>
</dbReference>
<dbReference type="Proteomes" id="UP000297241">
    <property type="component" value="Unassembled WGS sequence"/>
</dbReference>
<dbReference type="Gene3D" id="3.60.15.10">
    <property type="entry name" value="Ribonuclease Z/Hydroxyacylglutathione hydrolase-like"/>
    <property type="match status" value="1"/>
</dbReference>
<name>A0A4Z1AS78_9LEPT</name>
<dbReference type="InterPro" id="IPR036866">
    <property type="entry name" value="RibonucZ/Hydroxyglut_hydro"/>
</dbReference>
<dbReference type="OrthoDB" id="9789133at2"/>
<gene>
    <name evidence="2" type="ORF">EHR06_11110</name>
</gene>
<dbReference type="AlphaFoldDB" id="A0A4Z1AS78"/>
<dbReference type="SUPFAM" id="SSF56281">
    <property type="entry name" value="Metallo-hydrolase/oxidoreductase"/>
    <property type="match status" value="1"/>
</dbReference>
<dbReference type="InterPro" id="IPR001279">
    <property type="entry name" value="Metallo-B-lactamas"/>
</dbReference>
<accession>A0A4Z1AS78</accession>
<dbReference type="GO" id="GO:0016787">
    <property type="term" value="F:hydrolase activity"/>
    <property type="evidence" value="ECO:0007669"/>
    <property type="project" value="UniProtKB-KW"/>
</dbReference>
<sequence length="261" mass="29070">MRSISNLFRNIPIFLAALLAAGLVQGFLGCATAEPKPKIEIPSSKTSIQIQPIFHGSLVLTIGEKTIYVDPSWGGEKYKDLKKPDLILITDIHPDHMDLKTLGEIATKETQIIAPEAVAKEAKEYTNITRLKNGQSASVGDINFSAIPMYNITKEHLDKHTKGRGNGYLIKFGGKTIYISGDTEDIKEMRSLKNIDIAFLCMNQPYTMSVEKAADAVKDFKPKVVYPYHYRGKDGLSDTEKFKALVKESSPSTQVELINWY</sequence>
<dbReference type="InterPro" id="IPR050114">
    <property type="entry name" value="UPF0173_UPF0282_UlaG_hydrolase"/>
</dbReference>
<evidence type="ECO:0000313" key="3">
    <source>
        <dbReference type="Proteomes" id="UP000297241"/>
    </source>
</evidence>
<dbReference type="EMBL" id="RQHS01000018">
    <property type="protein sequence ID" value="TGM98479.1"/>
    <property type="molecule type" value="Genomic_DNA"/>
</dbReference>
<comment type="caution">
    <text evidence="2">The sequence shown here is derived from an EMBL/GenBank/DDBJ whole genome shotgun (WGS) entry which is preliminary data.</text>
</comment>
<dbReference type="PANTHER" id="PTHR43546">
    <property type="entry name" value="UPF0173 METAL-DEPENDENT HYDROLASE MJ1163-RELATED"/>
    <property type="match status" value="1"/>
</dbReference>
<evidence type="ECO:0000313" key="2">
    <source>
        <dbReference type="EMBL" id="TGM98479.1"/>
    </source>
</evidence>
<keyword evidence="3" id="KW-1185">Reference proteome</keyword>
<dbReference type="RefSeq" id="WP_135757061.1">
    <property type="nucleotide sequence ID" value="NZ_RQHS01000018.1"/>
</dbReference>
<organism evidence="2 3">
    <name type="scientific">Leptospira dzoumogneensis</name>
    <dbReference type="NCBI Taxonomy" id="2484904"/>
    <lineage>
        <taxon>Bacteria</taxon>
        <taxon>Pseudomonadati</taxon>
        <taxon>Spirochaetota</taxon>
        <taxon>Spirochaetia</taxon>
        <taxon>Leptospirales</taxon>
        <taxon>Leptospiraceae</taxon>
        <taxon>Leptospira</taxon>
    </lineage>
</organism>
<reference evidence="2" key="1">
    <citation type="journal article" date="2019" name="PLoS Negl. Trop. Dis.">
        <title>Revisiting the worldwide diversity of Leptospira species in the environment.</title>
        <authorList>
            <person name="Vincent A.T."/>
            <person name="Schiettekatte O."/>
            <person name="Bourhy P."/>
            <person name="Veyrier F.J."/>
            <person name="Picardeau M."/>
        </authorList>
    </citation>
    <scope>NUCLEOTIDE SEQUENCE [LARGE SCALE GENOMIC DNA]</scope>
    <source>
        <strain evidence="2">201601113</strain>
    </source>
</reference>
<dbReference type="PANTHER" id="PTHR43546:SF3">
    <property type="entry name" value="UPF0173 METAL-DEPENDENT HYDROLASE MJ1163"/>
    <property type="match status" value="1"/>
</dbReference>
<dbReference type="Pfam" id="PF12706">
    <property type="entry name" value="Lactamase_B_2"/>
    <property type="match status" value="1"/>
</dbReference>
<evidence type="ECO:0000259" key="1">
    <source>
        <dbReference type="Pfam" id="PF12706"/>
    </source>
</evidence>
<keyword evidence="2" id="KW-0378">Hydrolase</keyword>
<protein>
    <submittedName>
        <fullName evidence="2">MBL fold metallo-hydrolase</fullName>
    </submittedName>
</protein>